<feature type="compositionally biased region" description="Acidic residues" evidence="1">
    <location>
        <begin position="57"/>
        <end position="78"/>
    </location>
</feature>
<sequence>MGETCLHVPARVFGFESTEEAAGQPQRSPQLEQRASLLSALLKGSRQPLPSTYMDTSDIDSDDDDEEMEDGEAEENDGVAEEELLSAAGGSAPVPIPSTSEAFLKAQREALKQFVYAHQIDEMRKQCAAYFARQARFNEVGFPESIINVPRADLFDQFLFFRFQVTAPDSAVNCNQPVPSASIEALSQGTATTQPTAKHRMPGF</sequence>
<name>A0A8J4CJS5_9CHLO</name>
<evidence type="ECO:0000256" key="1">
    <source>
        <dbReference type="SAM" id="MobiDB-lite"/>
    </source>
</evidence>
<keyword evidence="3" id="KW-1185">Reference proteome</keyword>
<evidence type="ECO:0000313" key="2">
    <source>
        <dbReference type="EMBL" id="GIL83816.1"/>
    </source>
</evidence>
<protein>
    <submittedName>
        <fullName evidence="2">Uncharacterized protein</fullName>
    </submittedName>
</protein>
<dbReference type="OrthoDB" id="542247at2759"/>
<proteinExistence type="predicted"/>
<dbReference type="Proteomes" id="UP000747110">
    <property type="component" value="Unassembled WGS sequence"/>
</dbReference>
<feature type="compositionally biased region" description="Polar residues" evidence="1">
    <location>
        <begin position="185"/>
        <end position="196"/>
    </location>
</feature>
<comment type="caution">
    <text evidence="2">The sequence shown here is derived from an EMBL/GenBank/DDBJ whole genome shotgun (WGS) entry which is preliminary data.</text>
</comment>
<reference evidence="2" key="1">
    <citation type="journal article" date="2021" name="Proc. Natl. Acad. Sci. U.S.A.">
        <title>Three genomes in the algal genus Volvox reveal the fate of a haploid sex-determining region after a transition to homothallism.</title>
        <authorList>
            <person name="Yamamoto K."/>
            <person name="Hamaji T."/>
            <person name="Kawai-Toyooka H."/>
            <person name="Matsuzaki R."/>
            <person name="Takahashi F."/>
            <person name="Nishimura Y."/>
            <person name="Kawachi M."/>
            <person name="Noguchi H."/>
            <person name="Minakuchi Y."/>
            <person name="Umen J.G."/>
            <person name="Toyoda A."/>
            <person name="Nozaki H."/>
        </authorList>
    </citation>
    <scope>NUCLEOTIDE SEQUENCE</scope>
    <source>
        <strain evidence="2">NIES-3786</strain>
    </source>
</reference>
<accession>A0A8J4CJS5</accession>
<dbReference type="EMBL" id="BNCP01000027">
    <property type="protein sequence ID" value="GIL83816.1"/>
    <property type="molecule type" value="Genomic_DNA"/>
</dbReference>
<feature type="region of interest" description="Disordered" evidence="1">
    <location>
        <begin position="185"/>
        <end position="204"/>
    </location>
</feature>
<organism evidence="2 3">
    <name type="scientific">Volvox reticuliferus</name>
    <dbReference type="NCBI Taxonomy" id="1737510"/>
    <lineage>
        <taxon>Eukaryota</taxon>
        <taxon>Viridiplantae</taxon>
        <taxon>Chlorophyta</taxon>
        <taxon>core chlorophytes</taxon>
        <taxon>Chlorophyceae</taxon>
        <taxon>CS clade</taxon>
        <taxon>Chlamydomonadales</taxon>
        <taxon>Volvocaceae</taxon>
        <taxon>Volvox</taxon>
    </lineage>
</organism>
<feature type="region of interest" description="Disordered" evidence="1">
    <location>
        <begin position="43"/>
        <end position="78"/>
    </location>
</feature>
<dbReference type="AlphaFoldDB" id="A0A8J4CJS5"/>
<gene>
    <name evidence="2" type="ORF">Vretifemale_12549</name>
</gene>
<evidence type="ECO:0000313" key="3">
    <source>
        <dbReference type="Proteomes" id="UP000747110"/>
    </source>
</evidence>